<evidence type="ECO:0000313" key="3">
    <source>
        <dbReference type="Proteomes" id="UP000012429"/>
    </source>
</evidence>
<dbReference type="PATRIC" id="fig|363754.4.peg.2339"/>
<dbReference type="GO" id="GO:0005737">
    <property type="term" value="C:cytoplasm"/>
    <property type="evidence" value="ECO:0007669"/>
    <property type="project" value="TreeGrafter"/>
</dbReference>
<comment type="caution">
    <text evidence="2">The sequence shown here is derived from an EMBL/GenBank/DDBJ whole genome shotgun (WGS) entry which is preliminary data.</text>
</comment>
<dbReference type="SUPFAM" id="SSF51735">
    <property type="entry name" value="NAD(P)-binding Rossmann-fold domains"/>
    <property type="match status" value="1"/>
</dbReference>
<dbReference type="PANTHER" id="PTHR48079:SF6">
    <property type="entry name" value="NAD(P)-BINDING DOMAIN-CONTAINING PROTEIN-RELATED"/>
    <property type="match status" value="1"/>
</dbReference>
<accession>N6UCK9</accession>
<evidence type="ECO:0000313" key="2">
    <source>
        <dbReference type="EMBL" id="ENN87888.1"/>
    </source>
</evidence>
<gene>
    <name evidence="2" type="ORF">RHSP_48826</name>
</gene>
<dbReference type="InterPro" id="IPR051783">
    <property type="entry name" value="NAD(P)-dependent_oxidoreduct"/>
</dbReference>
<dbReference type="GO" id="GO:0004029">
    <property type="term" value="F:aldehyde dehydrogenase (NAD+) activity"/>
    <property type="evidence" value="ECO:0007669"/>
    <property type="project" value="TreeGrafter"/>
</dbReference>
<feature type="domain" description="NAD-dependent epimerase/dehydratase" evidence="1">
    <location>
        <begin position="86"/>
        <end position="300"/>
    </location>
</feature>
<name>N6UCK9_9HYPH</name>
<dbReference type="InterPro" id="IPR036291">
    <property type="entry name" value="NAD(P)-bd_dom_sf"/>
</dbReference>
<dbReference type="Proteomes" id="UP000012429">
    <property type="component" value="Unassembled WGS sequence"/>
</dbReference>
<dbReference type="Gene3D" id="3.40.50.720">
    <property type="entry name" value="NAD(P)-binding Rossmann-like Domain"/>
    <property type="match status" value="1"/>
</dbReference>
<dbReference type="Pfam" id="PF01370">
    <property type="entry name" value="Epimerase"/>
    <property type="match status" value="1"/>
</dbReference>
<keyword evidence="3" id="KW-1185">Reference proteome</keyword>
<sequence length="400" mass="44319">MHRYDGRQSVVSGRVRGQLPIESRVPARRERCGRNPSLVQMTEPYIYVYHMQIFRQFRLSRSRDIVSPSKPMEMTMSDQTEDAKTALILGATGGIGGAVAQGLALRGWRIRALGRNAAEAARRQPYFDWVQGDAMQAEDVLKAAEGADVIVHAVNPPGYRNWGQLVLPMLDNTIAAAKAVGARIVLPGTVYNFGPDVFPNVTEDSAQRPKTRKGAIRVQMERRLKAAAEQDGTPVIIVRAGDFFGGFRANSWFSQAMVTPGKLISSVTYPGKRGVGHQWAYLPDVAETMIRLIEKGDELPVFATYHMRGHWDGDGAQMVDAVRRVLGRSIKVKAFPWWIVPLAAPFVPFMRELREMSYLWDVPLEMRNDKLLAVLGEEPHTPMDAAVRASLAAIGCLPAA</sequence>
<dbReference type="CDD" id="cd05229">
    <property type="entry name" value="SDR_a3"/>
    <property type="match status" value="1"/>
</dbReference>
<organism evidence="2 3">
    <name type="scientific">Rhizobium freirei PRF 81</name>
    <dbReference type="NCBI Taxonomy" id="363754"/>
    <lineage>
        <taxon>Bacteria</taxon>
        <taxon>Pseudomonadati</taxon>
        <taxon>Pseudomonadota</taxon>
        <taxon>Alphaproteobacteria</taxon>
        <taxon>Hyphomicrobiales</taxon>
        <taxon>Rhizobiaceae</taxon>
        <taxon>Rhizobium/Agrobacterium group</taxon>
        <taxon>Rhizobium</taxon>
    </lineage>
</organism>
<reference evidence="2 3" key="1">
    <citation type="journal article" date="2012" name="BMC Genomics">
        <title>Genomic basis of broad host range and environmental adaptability of Rhizobium tropici CIAT 899 and Rhizobium sp. PRF 81 which are used in inoculants for common bean (Phaseolus vulgaris L.).</title>
        <authorList>
            <person name="Ormeno-Orrillo E."/>
            <person name="Menna P."/>
            <person name="Almeida L.G."/>
            <person name="Ollero F.J."/>
            <person name="Nicolas M.F."/>
            <person name="Pains Rodrigues E."/>
            <person name="Shigueyoshi Nakatani A."/>
            <person name="Silva Batista J.S."/>
            <person name="Oliveira Chueire L.M."/>
            <person name="Souza R.C."/>
            <person name="Ribeiro Vasconcelos A.T."/>
            <person name="Megias M."/>
            <person name="Hungria M."/>
            <person name="Martinez-Romero E."/>
        </authorList>
    </citation>
    <scope>NUCLEOTIDE SEQUENCE [LARGE SCALE GENOMIC DNA]</scope>
    <source>
        <strain evidence="2 3">PRF 81</strain>
    </source>
</reference>
<dbReference type="InterPro" id="IPR001509">
    <property type="entry name" value="Epimerase_deHydtase"/>
</dbReference>
<proteinExistence type="predicted"/>
<dbReference type="STRING" id="363754.RHSP_48826"/>
<dbReference type="EMBL" id="AQHN01000055">
    <property type="protein sequence ID" value="ENN87888.1"/>
    <property type="molecule type" value="Genomic_DNA"/>
</dbReference>
<dbReference type="AlphaFoldDB" id="N6UCK9"/>
<evidence type="ECO:0000259" key="1">
    <source>
        <dbReference type="Pfam" id="PF01370"/>
    </source>
</evidence>
<dbReference type="PANTHER" id="PTHR48079">
    <property type="entry name" value="PROTEIN YEEZ"/>
    <property type="match status" value="1"/>
</dbReference>
<protein>
    <submittedName>
        <fullName evidence="2">NAD-dependent epimerase/dehydratase</fullName>
    </submittedName>
</protein>